<sequence length="81" mass="9611">RTFLVKIFYNLFLKIDDSTLKEIFQRVASTEKLSFMKDAFRLFLSHFVLKNNRPVDEQENNPTIRRRCQTAIDILTSSNNI</sequence>
<dbReference type="AlphaFoldDB" id="A0A8S2GC18"/>
<name>A0A8S2GC18_9BILA</name>
<organism evidence="1 3">
    <name type="scientific">Didymodactylos carnosus</name>
    <dbReference type="NCBI Taxonomy" id="1234261"/>
    <lineage>
        <taxon>Eukaryota</taxon>
        <taxon>Metazoa</taxon>
        <taxon>Spiralia</taxon>
        <taxon>Gnathifera</taxon>
        <taxon>Rotifera</taxon>
        <taxon>Eurotatoria</taxon>
        <taxon>Bdelloidea</taxon>
        <taxon>Philodinida</taxon>
        <taxon>Philodinidae</taxon>
        <taxon>Didymodactylos</taxon>
    </lineage>
</organism>
<comment type="caution">
    <text evidence="1">The sequence shown here is derived from an EMBL/GenBank/DDBJ whole genome shotgun (WGS) entry which is preliminary data.</text>
</comment>
<evidence type="ECO:0000313" key="3">
    <source>
        <dbReference type="Proteomes" id="UP000677228"/>
    </source>
</evidence>
<evidence type="ECO:0000313" key="2">
    <source>
        <dbReference type="EMBL" id="CAF3894636.1"/>
    </source>
</evidence>
<protein>
    <submittedName>
        <fullName evidence="1">Uncharacterized protein</fullName>
    </submittedName>
</protein>
<dbReference type="EMBL" id="CAJOBA010017236">
    <property type="protein sequence ID" value="CAF3894636.1"/>
    <property type="molecule type" value="Genomic_DNA"/>
</dbReference>
<accession>A0A8S2GC18</accession>
<dbReference type="Proteomes" id="UP000682733">
    <property type="component" value="Unassembled WGS sequence"/>
</dbReference>
<feature type="non-terminal residue" evidence="1">
    <location>
        <position position="1"/>
    </location>
</feature>
<gene>
    <name evidence="1" type="ORF">OVA965_LOCUS46204</name>
    <name evidence="2" type="ORF">TMI583_LOCUS20467</name>
</gene>
<reference evidence="1" key="1">
    <citation type="submission" date="2021-02" db="EMBL/GenBank/DDBJ databases">
        <authorList>
            <person name="Nowell W R."/>
        </authorList>
    </citation>
    <scope>NUCLEOTIDE SEQUENCE</scope>
</reference>
<evidence type="ECO:0000313" key="1">
    <source>
        <dbReference type="EMBL" id="CAF1685816.1"/>
    </source>
</evidence>
<dbReference type="Proteomes" id="UP000677228">
    <property type="component" value="Unassembled WGS sequence"/>
</dbReference>
<proteinExistence type="predicted"/>
<dbReference type="EMBL" id="CAJNOK010083368">
    <property type="protein sequence ID" value="CAF1685816.1"/>
    <property type="molecule type" value="Genomic_DNA"/>
</dbReference>